<reference evidence="1 2" key="1">
    <citation type="submission" date="2018-08" db="EMBL/GenBank/DDBJ databases">
        <title>Cellulomonas rhizosphaerae sp. nov., a novel actinomycete isolated from soil.</title>
        <authorList>
            <person name="Tian Y."/>
        </authorList>
    </citation>
    <scope>NUCLEOTIDE SEQUENCE [LARGE SCALE GENOMIC DNA]</scope>
    <source>
        <strain evidence="1 2">NEAU-TCZ24</strain>
    </source>
</reference>
<dbReference type="AlphaFoldDB" id="A0A413RHA7"/>
<dbReference type="RefSeq" id="WP_118768571.1">
    <property type="nucleotide sequence ID" value="NZ_QWKP01000222.1"/>
</dbReference>
<gene>
    <name evidence="1" type="ORF">D1825_16795</name>
</gene>
<comment type="caution">
    <text evidence="1">The sequence shown here is derived from an EMBL/GenBank/DDBJ whole genome shotgun (WGS) entry which is preliminary data.</text>
</comment>
<organism evidence="1 2">
    <name type="scientific">Cellulomonas rhizosphaerae</name>
    <dbReference type="NCBI Taxonomy" id="2293719"/>
    <lineage>
        <taxon>Bacteria</taxon>
        <taxon>Bacillati</taxon>
        <taxon>Actinomycetota</taxon>
        <taxon>Actinomycetes</taxon>
        <taxon>Micrococcales</taxon>
        <taxon>Cellulomonadaceae</taxon>
        <taxon>Cellulomonas</taxon>
    </lineage>
</organism>
<name>A0A413RHA7_9CELL</name>
<keyword evidence="2" id="KW-1185">Reference proteome</keyword>
<dbReference type="OrthoDB" id="3268477at2"/>
<proteinExistence type="predicted"/>
<dbReference type="Proteomes" id="UP000283374">
    <property type="component" value="Unassembled WGS sequence"/>
</dbReference>
<accession>A0A413RHA7</accession>
<dbReference type="EMBL" id="QWKP01000222">
    <property type="protein sequence ID" value="RHA37527.1"/>
    <property type="molecule type" value="Genomic_DNA"/>
</dbReference>
<evidence type="ECO:0000313" key="1">
    <source>
        <dbReference type="EMBL" id="RHA37527.1"/>
    </source>
</evidence>
<sequence length="54" mass="6188">MAGDFWFNTETHEVEEGRTSDWSKLMGPYGSRDEAAHALDKAKARAKEWEAEED</sequence>
<evidence type="ECO:0000313" key="2">
    <source>
        <dbReference type="Proteomes" id="UP000283374"/>
    </source>
</evidence>
<protein>
    <submittedName>
        <fullName evidence="1">SPOR domain-containing protein</fullName>
    </submittedName>
</protein>